<gene>
    <name evidence="2" type="primary">LOC136080823</name>
</gene>
<protein>
    <submittedName>
        <fullName evidence="2">Uncharacterized protein LOC136080823</fullName>
    </submittedName>
</protein>
<name>A0ABM4BY34_HYDVU</name>
<dbReference type="Proteomes" id="UP001652625">
    <property type="component" value="Chromosome 05"/>
</dbReference>
<dbReference type="RefSeq" id="XP_065654137.1">
    <property type="nucleotide sequence ID" value="XM_065798065.1"/>
</dbReference>
<keyword evidence="1" id="KW-1185">Reference proteome</keyword>
<proteinExistence type="predicted"/>
<accession>A0ABM4BY34</accession>
<evidence type="ECO:0000313" key="1">
    <source>
        <dbReference type="Proteomes" id="UP001652625"/>
    </source>
</evidence>
<evidence type="ECO:0000313" key="2">
    <source>
        <dbReference type="RefSeq" id="XP_065654137.1"/>
    </source>
</evidence>
<sequence>MDEEPNTSSGRKVKNEAKWKRNVVKEARVNGKEYIDYIGRTVPAITVGTDCRPLIDGLMVQTYKMSQVVDRIVEFPQNVCYPLGNVPIKRVKLQDIRKLMQYVPDEFSGFYDELMSWPTTDEMIGGEEEHDIQ</sequence>
<dbReference type="GeneID" id="136080823"/>
<reference evidence="2" key="1">
    <citation type="submission" date="2025-08" db="UniProtKB">
        <authorList>
            <consortium name="RefSeq"/>
        </authorList>
    </citation>
    <scope>IDENTIFICATION</scope>
</reference>
<organism evidence="1 2">
    <name type="scientific">Hydra vulgaris</name>
    <name type="common">Hydra</name>
    <name type="synonym">Hydra attenuata</name>
    <dbReference type="NCBI Taxonomy" id="6087"/>
    <lineage>
        <taxon>Eukaryota</taxon>
        <taxon>Metazoa</taxon>
        <taxon>Cnidaria</taxon>
        <taxon>Hydrozoa</taxon>
        <taxon>Hydroidolina</taxon>
        <taxon>Anthoathecata</taxon>
        <taxon>Aplanulata</taxon>
        <taxon>Hydridae</taxon>
        <taxon>Hydra</taxon>
    </lineage>
</organism>